<keyword evidence="5 7" id="KW-0560">Oxidoreductase</keyword>
<keyword evidence="4 7" id="KW-0521">NADP</keyword>
<dbReference type="GO" id="GO:0005737">
    <property type="term" value="C:cytoplasm"/>
    <property type="evidence" value="ECO:0007669"/>
    <property type="project" value="UniProtKB-SubCell"/>
</dbReference>
<dbReference type="InterPro" id="IPR015590">
    <property type="entry name" value="Aldehyde_DH_dom"/>
</dbReference>
<evidence type="ECO:0000259" key="8">
    <source>
        <dbReference type="Pfam" id="PF00171"/>
    </source>
</evidence>
<feature type="domain" description="Aldehyde dehydrogenase" evidence="8">
    <location>
        <begin position="8"/>
        <end position="281"/>
    </location>
</feature>
<dbReference type="InterPro" id="IPR020593">
    <property type="entry name" value="G-glutamylP_reductase_CS"/>
</dbReference>
<dbReference type="InterPro" id="IPR016162">
    <property type="entry name" value="Ald_DH_N"/>
</dbReference>
<keyword evidence="2 7" id="KW-0028">Amino-acid biosynthesis</keyword>
<dbReference type="InterPro" id="IPR016163">
    <property type="entry name" value="Ald_DH_C"/>
</dbReference>
<dbReference type="HAMAP" id="MF_00412">
    <property type="entry name" value="ProA"/>
    <property type="match status" value="1"/>
</dbReference>
<dbReference type="InterPro" id="IPR016161">
    <property type="entry name" value="Ald_DH/histidinol_DH"/>
</dbReference>
<evidence type="ECO:0000256" key="6">
    <source>
        <dbReference type="ARBA" id="ARBA00049024"/>
    </source>
</evidence>
<dbReference type="InterPro" id="IPR000965">
    <property type="entry name" value="GPR_dom"/>
</dbReference>
<comment type="pathway">
    <text evidence="1 7">Amino-acid biosynthesis; L-proline biosynthesis; L-glutamate 5-semialdehyde from L-glutamate: step 2/2.</text>
</comment>
<dbReference type="AlphaFoldDB" id="A0A1C6JGC8"/>
<dbReference type="Pfam" id="PF00171">
    <property type="entry name" value="Aldedh"/>
    <property type="match status" value="1"/>
</dbReference>
<dbReference type="EMBL" id="FMHG01000001">
    <property type="protein sequence ID" value="SCJ81166.1"/>
    <property type="molecule type" value="Genomic_DNA"/>
</dbReference>
<dbReference type="GO" id="GO:0050661">
    <property type="term" value="F:NADP binding"/>
    <property type="evidence" value="ECO:0007669"/>
    <property type="project" value="InterPro"/>
</dbReference>
<dbReference type="NCBIfam" id="TIGR00407">
    <property type="entry name" value="proA"/>
    <property type="match status" value="1"/>
</dbReference>
<dbReference type="Gene3D" id="3.40.309.10">
    <property type="entry name" value="Aldehyde Dehydrogenase, Chain A, domain 2"/>
    <property type="match status" value="1"/>
</dbReference>
<evidence type="ECO:0000256" key="7">
    <source>
        <dbReference type="HAMAP-Rule" id="MF_00412"/>
    </source>
</evidence>
<dbReference type="InterPro" id="IPR012134">
    <property type="entry name" value="Glu-5-SA_DH"/>
</dbReference>
<dbReference type="UniPathway" id="UPA00098">
    <property type="reaction ID" value="UER00360"/>
</dbReference>
<dbReference type="FunFam" id="3.40.309.10:FF:000006">
    <property type="entry name" value="Gamma-glutamyl phosphate reductase"/>
    <property type="match status" value="1"/>
</dbReference>
<dbReference type="GO" id="GO:0004350">
    <property type="term" value="F:glutamate-5-semialdehyde dehydrogenase activity"/>
    <property type="evidence" value="ECO:0007669"/>
    <property type="project" value="UniProtKB-UniRule"/>
</dbReference>
<dbReference type="PROSITE" id="PS01223">
    <property type="entry name" value="PROA"/>
    <property type="match status" value="1"/>
</dbReference>
<evidence type="ECO:0000256" key="1">
    <source>
        <dbReference type="ARBA" id="ARBA00004985"/>
    </source>
</evidence>
<evidence type="ECO:0000313" key="9">
    <source>
        <dbReference type="EMBL" id="SCJ81166.1"/>
    </source>
</evidence>
<proteinExistence type="inferred from homology"/>
<dbReference type="PANTHER" id="PTHR11063">
    <property type="entry name" value="GLUTAMATE SEMIALDEHYDE DEHYDROGENASE"/>
    <property type="match status" value="1"/>
</dbReference>
<dbReference type="EC" id="1.2.1.41" evidence="7"/>
<name>A0A1C6JGC8_9FIRM</name>
<sequence length="415" mass="44377">MTDLIRIGTAAKTAHRCLAALDGGQKNALLTAVAGAVRQGCEQIVAANRQDMQRAAAGGMSESMLDRLKLDESRVAAMADAVLQVAGLDDPIGRVEDGRTLENGLKMTRVRVPMGVIGIIYEARPNVTLDAAALCLKTSNCVILKGGKEALDSNRAIVACVRGAIEQMGLDPNMVTLIEDTSREVTTQFMKLNGYLDLLIPRGGAGLIRAVVQNATVPVIETGTGNCHIYVEKSADIDMAVRIAQNAKVSRPSVCNAAESFLVDRQVAAEFLPRVAAAMEDPYVQIVGCKETCAILGKRAEPATEQDYDTEFLDYKVSVKVVSGIEEAMEHIARYSTGHSECIVTRDLKAAETFTAGIDAAAVYVNASTRFTDGGVFGMGAEIGISTQKLHARGPMGLWEMTSYKYIVMGDGQIR</sequence>
<dbReference type="PANTHER" id="PTHR11063:SF8">
    <property type="entry name" value="DELTA-1-PYRROLINE-5-CARBOXYLATE SYNTHASE"/>
    <property type="match status" value="1"/>
</dbReference>
<comment type="function">
    <text evidence="7">Catalyzes the NADPH-dependent reduction of L-glutamate 5-phosphate into L-glutamate 5-semialdehyde and phosphate. The product spontaneously undergoes cyclization to form 1-pyrroline-5-carboxylate.</text>
</comment>
<protein>
    <recommendedName>
        <fullName evidence="7">Gamma-glutamyl phosphate reductase</fullName>
        <shortName evidence="7">GPR</shortName>
        <ecNumber evidence="7">1.2.1.41</ecNumber>
    </recommendedName>
    <alternativeName>
        <fullName evidence="7">Glutamate-5-semialdehyde dehydrogenase</fullName>
    </alternativeName>
    <alternativeName>
        <fullName evidence="7">Glutamyl-gamma-semialdehyde dehydrogenase</fullName>
        <shortName evidence="7">GSA dehydrogenase</shortName>
    </alternativeName>
</protein>
<comment type="similarity">
    <text evidence="7">Belongs to the gamma-glutamyl phosphate reductase family.</text>
</comment>
<evidence type="ECO:0000256" key="4">
    <source>
        <dbReference type="ARBA" id="ARBA00022857"/>
    </source>
</evidence>
<dbReference type="Gene3D" id="3.40.605.10">
    <property type="entry name" value="Aldehyde Dehydrogenase, Chain A, domain 1"/>
    <property type="match status" value="1"/>
</dbReference>
<evidence type="ECO:0000256" key="2">
    <source>
        <dbReference type="ARBA" id="ARBA00022605"/>
    </source>
</evidence>
<keyword evidence="7" id="KW-0963">Cytoplasm</keyword>
<comment type="subcellular location">
    <subcellularLocation>
        <location evidence="7">Cytoplasm</location>
    </subcellularLocation>
</comment>
<dbReference type="NCBIfam" id="NF001221">
    <property type="entry name" value="PRK00197.1"/>
    <property type="match status" value="1"/>
</dbReference>
<accession>A0A1C6JGC8</accession>
<dbReference type="CDD" id="cd07079">
    <property type="entry name" value="ALDH_F18-19_ProA-GPR"/>
    <property type="match status" value="1"/>
</dbReference>
<dbReference type="PIRSF" id="PIRSF000151">
    <property type="entry name" value="GPR"/>
    <property type="match status" value="1"/>
</dbReference>
<keyword evidence="3 7" id="KW-0641">Proline biosynthesis</keyword>
<comment type="catalytic activity">
    <reaction evidence="6 7">
        <text>L-glutamate 5-semialdehyde + phosphate + NADP(+) = L-glutamyl 5-phosphate + NADPH + H(+)</text>
        <dbReference type="Rhea" id="RHEA:19541"/>
        <dbReference type="ChEBI" id="CHEBI:15378"/>
        <dbReference type="ChEBI" id="CHEBI:43474"/>
        <dbReference type="ChEBI" id="CHEBI:57783"/>
        <dbReference type="ChEBI" id="CHEBI:58066"/>
        <dbReference type="ChEBI" id="CHEBI:58274"/>
        <dbReference type="ChEBI" id="CHEBI:58349"/>
        <dbReference type="EC" id="1.2.1.41"/>
    </reaction>
</comment>
<dbReference type="SUPFAM" id="SSF53720">
    <property type="entry name" value="ALDH-like"/>
    <property type="match status" value="1"/>
</dbReference>
<evidence type="ECO:0000256" key="3">
    <source>
        <dbReference type="ARBA" id="ARBA00022650"/>
    </source>
</evidence>
<gene>
    <name evidence="7 9" type="primary">proA</name>
    <name evidence="9" type="ORF">SAMEA3545359_02180</name>
</gene>
<organism evidence="9">
    <name type="scientific">uncultured Anaerotruncus sp</name>
    <dbReference type="NCBI Taxonomy" id="905011"/>
    <lineage>
        <taxon>Bacteria</taxon>
        <taxon>Bacillati</taxon>
        <taxon>Bacillota</taxon>
        <taxon>Clostridia</taxon>
        <taxon>Eubacteriales</taxon>
        <taxon>Oscillospiraceae</taxon>
        <taxon>Anaerotruncus</taxon>
        <taxon>environmental samples</taxon>
    </lineage>
</organism>
<dbReference type="GO" id="GO:0055129">
    <property type="term" value="P:L-proline biosynthetic process"/>
    <property type="evidence" value="ECO:0007669"/>
    <property type="project" value="UniProtKB-UniRule"/>
</dbReference>
<evidence type="ECO:0000256" key="5">
    <source>
        <dbReference type="ARBA" id="ARBA00023002"/>
    </source>
</evidence>
<reference evidence="9" key="1">
    <citation type="submission" date="2015-09" db="EMBL/GenBank/DDBJ databases">
        <authorList>
            <consortium name="Pathogen Informatics"/>
        </authorList>
    </citation>
    <scope>NUCLEOTIDE SEQUENCE</scope>
    <source>
        <strain evidence="9">2789STDY5834896</strain>
    </source>
</reference>